<comment type="caution">
    <text evidence="3">The sequence shown here is derived from an EMBL/GenBank/DDBJ whole genome shotgun (WGS) entry which is preliminary data.</text>
</comment>
<sequence length="396" mass="44426">MADLPQKPDNVGQSASRPESFRSAASQPATSETPATSTQSTVAGAERDEEPQEWTAPTDGPLKTPIPVPAPNAKPREPAPLSPEQETKYATVLAQVSQWQTLPTSTAKNAPQAPIADHERMWLTRECLLRYLRATKWKTPDALRRLQSTLSWRREYGADTFTYDYISPENETGKQVILGYDNDARPCLYLSPGKQNTKMSDRQIHHLCFMLDRVIDMTPAGQETTALLIDFKGAASGNVPSYGQAKAVLNILQNHNPERLGRALITQMPWYVSTFFKLISGLIDPVTREKMKFNEDLRQWVPPQQLWKIHNGDLNFEYDHAAYWPALKAETDKRREKYRQRWELAGKRIGEYEDYLKGGNSKSLGQVLEEAGGVADEKTAKSDPDLVAAEVGKLSV</sequence>
<dbReference type="EMBL" id="JAAQHG020000003">
    <property type="protein sequence ID" value="KAL1590142.1"/>
    <property type="molecule type" value="Genomic_DNA"/>
</dbReference>
<dbReference type="Pfam" id="PF00650">
    <property type="entry name" value="CRAL_TRIO"/>
    <property type="match status" value="1"/>
</dbReference>
<dbReference type="InterPro" id="IPR036865">
    <property type="entry name" value="CRAL-TRIO_dom_sf"/>
</dbReference>
<feature type="region of interest" description="Disordered" evidence="1">
    <location>
        <begin position="1"/>
        <end position="85"/>
    </location>
</feature>
<proteinExistence type="predicted"/>
<dbReference type="GeneID" id="96002535"/>
<dbReference type="SUPFAM" id="SSF46938">
    <property type="entry name" value="CRAL/TRIO N-terminal domain"/>
    <property type="match status" value="1"/>
</dbReference>
<feature type="domain" description="CRAL-TRIO" evidence="2">
    <location>
        <begin position="165"/>
        <end position="318"/>
    </location>
</feature>
<evidence type="ECO:0000256" key="1">
    <source>
        <dbReference type="SAM" id="MobiDB-lite"/>
    </source>
</evidence>
<dbReference type="PANTHER" id="PTHR45824">
    <property type="entry name" value="GH16843P"/>
    <property type="match status" value="1"/>
</dbReference>
<organism evidence="3 4">
    <name type="scientific">Cladosporium halotolerans</name>
    <dbReference type="NCBI Taxonomy" id="1052096"/>
    <lineage>
        <taxon>Eukaryota</taxon>
        <taxon>Fungi</taxon>
        <taxon>Dikarya</taxon>
        <taxon>Ascomycota</taxon>
        <taxon>Pezizomycotina</taxon>
        <taxon>Dothideomycetes</taxon>
        <taxon>Dothideomycetidae</taxon>
        <taxon>Cladosporiales</taxon>
        <taxon>Cladosporiaceae</taxon>
        <taxon>Cladosporium</taxon>
    </lineage>
</organism>
<protein>
    <recommendedName>
        <fullName evidence="2">CRAL-TRIO domain-containing protein</fullName>
    </recommendedName>
</protein>
<dbReference type="Pfam" id="PF03765">
    <property type="entry name" value="CRAL_TRIO_N"/>
    <property type="match status" value="1"/>
</dbReference>
<keyword evidence="4" id="KW-1185">Reference proteome</keyword>
<feature type="compositionally biased region" description="Polar residues" evidence="1">
    <location>
        <begin position="11"/>
        <end position="42"/>
    </location>
</feature>
<gene>
    <name evidence="3" type="ORF">WHR41_01091</name>
</gene>
<dbReference type="SMART" id="SM00516">
    <property type="entry name" value="SEC14"/>
    <property type="match status" value="1"/>
</dbReference>
<dbReference type="Proteomes" id="UP000803884">
    <property type="component" value="Unassembled WGS sequence"/>
</dbReference>
<dbReference type="Gene3D" id="3.40.525.10">
    <property type="entry name" value="CRAL-TRIO lipid binding domain"/>
    <property type="match status" value="1"/>
</dbReference>
<evidence type="ECO:0000313" key="3">
    <source>
        <dbReference type="EMBL" id="KAL1590142.1"/>
    </source>
</evidence>
<reference evidence="3 4" key="1">
    <citation type="journal article" date="2020" name="Microbiol. Resour. Announc.">
        <title>Draft Genome Sequence of a Cladosporium Species Isolated from the Mesophotic Ascidian Didemnum maculosum.</title>
        <authorList>
            <person name="Gioti A."/>
            <person name="Siaperas R."/>
            <person name="Nikolaivits E."/>
            <person name="Le Goff G."/>
            <person name="Ouazzani J."/>
            <person name="Kotoulas G."/>
            <person name="Topakas E."/>
        </authorList>
    </citation>
    <scope>NUCLEOTIDE SEQUENCE [LARGE SCALE GENOMIC DNA]</scope>
    <source>
        <strain evidence="3 4">TM138-S3</strain>
    </source>
</reference>
<dbReference type="RefSeq" id="XP_069233247.1">
    <property type="nucleotide sequence ID" value="XM_069369697.1"/>
</dbReference>
<accession>A0AB34KZ16</accession>
<dbReference type="AlphaFoldDB" id="A0AB34KZ16"/>
<dbReference type="InterPro" id="IPR001251">
    <property type="entry name" value="CRAL-TRIO_dom"/>
</dbReference>
<dbReference type="GO" id="GO:0008526">
    <property type="term" value="F:phosphatidylinositol transfer activity"/>
    <property type="evidence" value="ECO:0007669"/>
    <property type="project" value="TreeGrafter"/>
</dbReference>
<dbReference type="PROSITE" id="PS50191">
    <property type="entry name" value="CRAL_TRIO"/>
    <property type="match status" value="1"/>
</dbReference>
<evidence type="ECO:0000313" key="4">
    <source>
        <dbReference type="Proteomes" id="UP000803884"/>
    </source>
</evidence>
<dbReference type="SUPFAM" id="SSF52087">
    <property type="entry name" value="CRAL/TRIO domain"/>
    <property type="match status" value="1"/>
</dbReference>
<dbReference type="SMART" id="SM01100">
    <property type="entry name" value="CRAL_TRIO_N"/>
    <property type="match status" value="1"/>
</dbReference>
<dbReference type="InterPro" id="IPR011074">
    <property type="entry name" value="CRAL/TRIO_N_dom"/>
</dbReference>
<dbReference type="InterPro" id="IPR036273">
    <property type="entry name" value="CRAL/TRIO_N_dom_sf"/>
</dbReference>
<evidence type="ECO:0000259" key="2">
    <source>
        <dbReference type="PROSITE" id="PS50191"/>
    </source>
</evidence>
<dbReference type="PANTHER" id="PTHR45824:SF29">
    <property type="entry name" value="GH16843P"/>
    <property type="match status" value="1"/>
</dbReference>
<dbReference type="InterPro" id="IPR052578">
    <property type="entry name" value="PI_Transfer_CRAL-TRIO"/>
</dbReference>
<name>A0AB34KZ16_9PEZI</name>
<dbReference type="CDD" id="cd00170">
    <property type="entry name" value="SEC14"/>
    <property type="match status" value="1"/>
</dbReference>